<dbReference type="EMBL" id="JADFFL010000001">
    <property type="protein sequence ID" value="MBE9660623.1"/>
    <property type="molecule type" value="Genomic_DNA"/>
</dbReference>
<dbReference type="InterPro" id="IPR014867">
    <property type="entry name" value="Spore_coat_CotH_CotH2/3/7"/>
</dbReference>
<keyword evidence="2" id="KW-0808">Transferase</keyword>
<dbReference type="Pfam" id="PF08757">
    <property type="entry name" value="CotH"/>
    <property type="match status" value="1"/>
</dbReference>
<feature type="chain" id="PRO_5037978807" evidence="1">
    <location>
        <begin position="20"/>
        <end position="529"/>
    </location>
</feature>
<dbReference type="GO" id="GO:0016301">
    <property type="term" value="F:kinase activity"/>
    <property type="evidence" value="ECO:0007669"/>
    <property type="project" value="UniProtKB-KW"/>
</dbReference>
<sequence>MKNNLMRNHFLLFITFVLAFTGCKKSTIEEPTPGPTKNDTVVTNPPTPTTPAHLKGLKINGADCAFDSTFVTFYYPVAVGTTLSNITINFDTTAAKNFYFNGTKVSNGGTISANLQTDQKISVKAADKDNNGPTYDLVITGLPIVMLTAGSTIGDNEISGGFKLVNPDYIAQKSQLQLNSAISIAIRGATSRAYPKKNYKVKTTDDAGTSLDKAFLGLREDNSWILDAMYVDQGRMRNRVCTDLWNTFNNVPHFASEPEALNGTRGYMTEVFLNGRYAGVYCLTEKLDRKQLKLKKQYGNSYKANLWTNETSFYGNSDFDNTKKEWGGWELEYPDLGDTPAPNWGYLHTIVEFIANSTDDEFSAHIGEKVDLPNIVDYFIFMNAMVMHDNENKNTFFSFYDLRNANKFFYSVWDMDGALGRNAGGGKTANQVIGASNNKLFQRLLQLDPKGFKDMVKARWNVLKANKLSPSAIDERVENYRKKLVETKAIDREKKVWTNLGQDLNTEAEYMKSWYGSQFTLINDYFNSL</sequence>
<dbReference type="Proteomes" id="UP000622475">
    <property type="component" value="Unassembled WGS sequence"/>
</dbReference>
<name>A0A929KVF6_9SPHI</name>
<reference evidence="2" key="1">
    <citation type="submission" date="2020-10" db="EMBL/GenBank/DDBJ databases">
        <title>Mucilaginibacter mali sp. nov., isolated from rhizosphere soil of apple orchard.</title>
        <authorList>
            <person name="Lee J.-S."/>
            <person name="Kim H.S."/>
            <person name="Kim J.-S."/>
        </authorList>
    </citation>
    <scope>NUCLEOTIDE SEQUENCE</scope>
    <source>
        <strain evidence="2">KCTC 22746</strain>
    </source>
</reference>
<keyword evidence="2" id="KW-0418">Kinase</keyword>
<organism evidence="2 3">
    <name type="scientific">Mucilaginibacter myungsuensis</name>
    <dbReference type="NCBI Taxonomy" id="649104"/>
    <lineage>
        <taxon>Bacteria</taxon>
        <taxon>Pseudomonadati</taxon>
        <taxon>Bacteroidota</taxon>
        <taxon>Sphingobacteriia</taxon>
        <taxon>Sphingobacteriales</taxon>
        <taxon>Sphingobacteriaceae</taxon>
        <taxon>Mucilaginibacter</taxon>
    </lineage>
</organism>
<evidence type="ECO:0000313" key="2">
    <source>
        <dbReference type="EMBL" id="MBE9660623.1"/>
    </source>
</evidence>
<evidence type="ECO:0000256" key="1">
    <source>
        <dbReference type="SAM" id="SignalP"/>
    </source>
</evidence>
<protein>
    <submittedName>
        <fullName evidence="2">CotH kinase family protein</fullName>
    </submittedName>
</protein>
<gene>
    <name evidence="2" type="ORF">IRJ16_01900</name>
</gene>
<dbReference type="RefSeq" id="WP_194109818.1">
    <property type="nucleotide sequence ID" value="NZ_JADFFL010000001.1"/>
</dbReference>
<evidence type="ECO:0000313" key="3">
    <source>
        <dbReference type="Proteomes" id="UP000622475"/>
    </source>
</evidence>
<dbReference type="AlphaFoldDB" id="A0A929KVF6"/>
<proteinExistence type="predicted"/>
<keyword evidence="3" id="KW-1185">Reference proteome</keyword>
<accession>A0A929KVF6</accession>
<feature type="signal peptide" evidence="1">
    <location>
        <begin position="1"/>
        <end position="19"/>
    </location>
</feature>
<dbReference type="PROSITE" id="PS51257">
    <property type="entry name" value="PROKAR_LIPOPROTEIN"/>
    <property type="match status" value="1"/>
</dbReference>
<keyword evidence="1" id="KW-0732">Signal</keyword>
<comment type="caution">
    <text evidence="2">The sequence shown here is derived from an EMBL/GenBank/DDBJ whole genome shotgun (WGS) entry which is preliminary data.</text>
</comment>